<evidence type="ECO:0000256" key="6">
    <source>
        <dbReference type="PROSITE-ProRule" id="PRU01016"/>
    </source>
</evidence>
<dbReference type="PANTHER" id="PTHR10629:SF52">
    <property type="entry name" value="DNA (CYTOSINE-5)-METHYLTRANSFERASE 1"/>
    <property type="match status" value="1"/>
</dbReference>
<dbReference type="InterPro" id="IPR001525">
    <property type="entry name" value="C5_MeTfrase"/>
</dbReference>
<dbReference type="EC" id="2.1.1.37" evidence="1"/>
<dbReference type="GO" id="GO:0003677">
    <property type="term" value="F:DNA binding"/>
    <property type="evidence" value="ECO:0007669"/>
    <property type="project" value="TreeGrafter"/>
</dbReference>
<gene>
    <name evidence="7" type="ORF">VF08_02840</name>
</gene>
<dbReference type="GO" id="GO:0044027">
    <property type="term" value="P:negative regulation of gene expression via chromosomal CpG island methylation"/>
    <property type="evidence" value="ECO:0007669"/>
    <property type="project" value="TreeGrafter"/>
</dbReference>
<dbReference type="GO" id="GO:0009307">
    <property type="term" value="P:DNA restriction-modification system"/>
    <property type="evidence" value="ECO:0007669"/>
    <property type="project" value="UniProtKB-KW"/>
</dbReference>
<evidence type="ECO:0000313" key="7">
    <source>
        <dbReference type="EMBL" id="PHK06821.1"/>
    </source>
</evidence>
<name>A0A9Q5ZGL8_NOSLI</name>
<dbReference type="GO" id="GO:0032259">
    <property type="term" value="P:methylation"/>
    <property type="evidence" value="ECO:0007669"/>
    <property type="project" value="UniProtKB-KW"/>
</dbReference>
<dbReference type="Gene3D" id="3.40.50.150">
    <property type="entry name" value="Vaccinia Virus protein VP39"/>
    <property type="match status" value="1"/>
</dbReference>
<evidence type="ECO:0000256" key="3">
    <source>
        <dbReference type="ARBA" id="ARBA00022679"/>
    </source>
</evidence>
<dbReference type="AlphaFoldDB" id="A0A9Q5ZGL8"/>
<dbReference type="PROSITE" id="PS51679">
    <property type="entry name" value="SAM_MT_C5"/>
    <property type="match status" value="1"/>
</dbReference>
<keyword evidence="2 6" id="KW-0489">Methyltransferase</keyword>
<dbReference type="GO" id="GO:0003886">
    <property type="term" value="F:DNA (cytosine-5-)-methyltransferase activity"/>
    <property type="evidence" value="ECO:0007669"/>
    <property type="project" value="UniProtKB-EC"/>
</dbReference>
<dbReference type="SUPFAM" id="SSF53335">
    <property type="entry name" value="S-adenosyl-L-methionine-dependent methyltransferases"/>
    <property type="match status" value="1"/>
</dbReference>
<feature type="active site" evidence="6">
    <location>
        <position position="205"/>
    </location>
</feature>
<dbReference type="PRINTS" id="PR00105">
    <property type="entry name" value="C5METTRFRASE"/>
</dbReference>
<dbReference type="InterPro" id="IPR050390">
    <property type="entry name" value="C5-Methyltransferase"/>
</dbReference>
<sequence>MFLEKETAQNSQQAGCLYQYLESKKLKDGSTIEYPKVVGERDPNNPQHWRWGFNWKEKQAGKWKGKSIGSIPHSAIAQIRTMQEQGAKREEIVSFVLQAKEQIKTPNPLLLTPNPLSTTTPIAVVLFAGGGGIESGMVEAGIRPVVAVECDPTKPKLSSAIADCHQLNFRQYGCKVVRQTVQQVAASNFIGLPLHPDYFHASLVCSRFSKSYTAKAGHRGESQEDISAAQAVGKAITKLLPAVFTLENVPGYIESQSFETVVNALNESGYSVTYEIIDFADYGLPQSRKRVILTAGLGFNILLPPPSNKRMGWYEAVAYLIPTMPDSKLLTSQQKVVDEFLLSNPPQPLLIQRTGIRDKKPKYKPGHLPCNTIVRSQFTDDKGHNRTKFADIWLPNGMVKSLTIQAAAILQGFPSWYEFPAEVATAGSIIGYSVPPSFAKLLFVHCEQERQKYEGRGQKAEGVRA</sequence>
<reference evidence="7 8" key="1">
    <citation type="submission" date="2015-02" db="EMBL/GenBank/DDBJ databases">
        <title>Nostoc linckia genome annotation.</title>
        <authorList>
            <person name="Zhou Z."/>
        </authorList>
    </citation>
    <scope>NUCLEOTIDE SEQUENCE [LARGE SCALE GENOMIC DNA]</scope>
    <source>
        <strain evidence="8">z8</strain>
    </source>
</reference>
<dbReference type="Pfam" id="PF00145">
    <property type="entry name" value="DNA_methylase"/>
    <property type="match status" value="1"/>
</dbReference>
<organism evidence="7 8">
    <name type="scientific">Nostoc linckia z8</name>
    <dbReference type="NCBI Taxonomy" id="1628746"/>
    <lineage>
        <taxon>Bacteria</taxon>
        <taxon>Bacillati</taxon>
        <taxon>Cyanobacteriota</taxon>
        <taxon>Cyanophyceae</taxon>
        <taxon>Nostocales</taxon>
        <taxon>Nostocaceae</taxon>
        <taxon>Nostoc</taxon>
    </lineage>
</organism>
<evidence type="ECO:0000256" key="5">
    <source>
        <dbReference type="ARBA" id="ARBA00022747"/>
    </source>
</evidence>
<evidence type="ECO:0000256" key="2">
    <source>
        <dbReference type="ARBA" id="ARBA00022603"/>
    </source>
</evidence>
<dbReference type="EMBL" id="LAHD01000005">
    <property type="protein sequence ID" value="PHK06821.1"/>
    <property type="molecule type" value="Genomic_DNA"/>
</dbReference>
<dbReference type="InterPro" id="IPR029063">
    <property type="entry name" value="SAM-dependent_MTases_sf"/>
</dbReference>
<evidence type="ECO:0000256" key="1">
    <source>
        <dbReference type="ARBA" id="ARBA00011975"/>
    </source>
</evidence>
<proteinExistence type="inferred from homology"/>
<keyword evidence="3 6" id="KW-0808">Transferase</keyword>
<dbReference type="Proteomes" id="UP000222310">
    <property type="component" value="Unassembled WGS sequence"/>
</dbReference>
<evidence type="ECO:0000256" key="4">
    <source>
        <dbReference type="ARBA" id="ARBA00022691"/>
    </source>
</evidence>
<protein>
    <recommendedName>
        <fullName evidence="1">DNA (cytosine-5-)-methyltransferase</fullName>
        <ecNumber evidence="1">2.1.1.37</ecNumber>
    </recommendedName>
</protein>
<comment type="similarity">
    <text evidence="6">Belongs to the class I-like SAM-binding methyltransferase superfamily. C5-methyltransferase family.</text>
</comment>
<dbReference type="Gene3D" id="3.90.120.10">
    <property type="entry name" value="DNA Methylase, subunit A, domain 2"/>
    <property type="match status" value="1"/>
</dbReference>
<accession>A0A9Q5ZGL8</accession>
<keyword evidence="4 6" id="KW-0949">S-adenosyl-L-methionine</keyword>
<comment type="caution">
    <text evidence="7">The sequence shown here is derived from an EMBL/GenBank/DDBJ whole genome shotgun (WGS) entry which is preliminary data.</text>
</comment>
<keyword evidence="5" id="KW-0680">Restriction system</keyword>
<evidence type="ECO:0000313" key="8">
    <source>
        <dbReference type="Proteomes" id="UP000222310"/>
    </source>
</evidence>
<dbReference type="PANTHER" id="PTHR10629">
    <property type="entry name" value="CYTOSINE-SPECIFIC METHYLTRANSFERASE"/>
    <property type="match status" value="1"/>
</dbReference>